<dbReference type="EMBL" id="KQ108999">
    <property type="protein sequence ID" value="KMS65416.1"/>
    <property type="molecule type" value="Genomic_DNA"/>
</dbReference>
<dbReference type="Gramene" id="KMS65416">
    <property type="protein sequence ID" value="KMS65416"/>
    <property type="gene ID" value="BVRB_036210"/>
</dbReference>
<proteinExistence type="predicted"/>
<name>A0A0J7YP99_BETVV</name>
<dbReference type="Proteomes" id="UP000035740">
    <property type="component" value="Unassembled WGS sequence"/>
</dbReference>
<organism evidence="1 2">
    <name type="scientific">Beta vulgaris subsp. vulgaris</name>
    <name type="common">Beet</name>
    <dbReference type="NCBI Taxonomy" id="3555"/>
    <lineage>
        <taxon>Eukaryota</taxon>
        <taxon>Viridiplantae</taxon>
        <taxon>Streptophyta</taxon>
        <taxon>Embryophyta</taxon>
        <taxon>Tracheophyta</taxon>
        <taxon>Spermatophyta</taxon>
        <taxon>Magnoliopsida</taxon>
        <taxon>eudicotyledons</taxon>
        <taxon>Gunneridae</taxon>
        <taxon>Pentapetalae</taxon>
        <taxon>Caryophyllales</taxon>
        <taxon>Chenopodiaceae</taxon>
        <taxon>Betoideae</taxon>
        <taxon>Beta</taxon>
    </lineage>
</organism>
<accession>A0A0J7YP99</accession>
<reference evidence="1 2" key="1">
    <citation type="journal article" date="2014" name="Nature">
        <title>The genome of the recently domesticated crop plant sugar beet (Beta vulgaris).</title>
        <authorList>
            <person name="Dohm J.C."/>
            <person name="Minoche A.E."/>
            <person name="Holtgrawe D."/>
            <person name="Capella-Gutierrez S."/>
            <person name="Zakrzewski F."/>
            <person name="Tafer H."/>
            <person name="Rupp O."/>
            <person name="Sorensen T.R."/>
            <person name="Stracke R."/>
            <person name="Reinhardt R."/>
            <person name="Goesmann A."/>
            <person name="Kraft T."/>
            <person name="Schulz B."/>
            <person name="Stadler P.F."/>
            <person name="Schmidt T."/>
            <person name="Gabaldon T."/>
            <person name="Lehrach H."/>
            <person name="Weisshaar B."/>
            <person name="Himmelbauer H."/>
        </authorList>
    </citation>
    <scope>NUCLEOTIDE SEQUENCE [LARGE SCALE GENOMIC DNA]</scope>
    <source>
        <tissue evidence="1">Taproot</tissue>
    </source>
</reference>
<evidence type="ECO:0000313" key="2">
    <source>
        <dbReference type="Proteomes" id="UP000035740"/>
    </source>
</evidence>
<keyword evidence="2" id="KW-1185">Reference proteome</keyword>
<evidence type="ECO:0000313" key="1">
    <source>
        <dbReference type="EMBL" id="KMS65416.1"/>
    </source>
</evidence>
<gene>
    <name evidence="1" type="ORF">BVRB_036210</name>
</gene>
<feature type="non-terminal residue" evidence="1">
    <location>
        <position position="1"/>
    </location>
</feature>
<dbReference type="AlphaFoldDB" id="A0A0J7YP99"/>
<protein>
    <submittedName>
        <fullName evidence="1">Uncharacterized protein</fullName>
    </submittedName>
</protein>
<sequence length="101" mass="12129">AALWYRISISSFSAIRDEHERYLIDRQIRFEMGRRLHSFMACYFAEQPEPVRIAVIDKAMALADQHQDDLRFNETRRRRLDRWCLDPVVIARRKRSAAADY</sequence>